<reference evidence="1 2" key="1">
    <citation type="submission" date="2019-07" db="EMBL/GenBank/DDBJ databases">
        <title>Complete genome of Crassaminicella thermophila SY095.</title>
        <authorList>
            <person name="Li X."/>
        </authorList>
    </citation>
    <scope>NUCLEOTIDE SEQUENCE [LARGE SCALE GENOMIC DNA]</scope>
    <source>
        <strain evidence="1 2">SY095</strain>
    </source>
</reference>
<evidence type="ECO:0000313" key="1">
    <source>
        <dbReference type="EMBL" id="QEK11473.1"/>
    </source>
</evidence>
<dbReference type="PANTHER" id="PTHR36169:SF1">
    <property type="entry name" value="ACETATE KINASE EUTQ"/>
    <property type="match status" value="1"/>
</dbReference>
<dbReference type="Gene3D" id="2.60.120.10">
    <property type="entry name" value="Jelly Rolls"/>
    <property type="match status" value="1"/>
</dbReference>
<dbReference type="InterPro" id="IPR014710">
    <property type="entry name" value="RmlC-like_jellyroll"/>
</dbReference>
<dbReference type="RefSeq" id="WP_148808628.1">
    <property type="nucleotide sequence ID" value="NZ_CP042243.1"/>
</dbReference>
<sequence length="227" mass="25205">MKRLICAKDIEVAKKKSEKVIYIDSNTIITPSAKDAAVACGIEFSTEEPVCESKNICKEKVTEPSKACEGGLDSEMIYKLFKAMMEKGLLNGVLDSIINPKPYEAESTCEGLKVVRGNSVKFDVFDTGNPDAKVFYQELISKEESDMSAGFFTIDHSKFDWELTYQEIDYVIEGTLTVTIDGKTLTAYPGDVLYIPAGSKVTWDSSDKAKMFYVTYPANWADLISQS</sequence>
<dbReference type="KEGG" id="crs:FQB35_03275"/>
<accession>A0A5C0SA75</accession>
<keyword evidence="2" id="KW-1185">Reference proteome</keyword>
<name>A0A5C0SA75_CRATE</name>
<dbReference type="EMBL" id="CP042243">
    <property type="protein sequence ID" value="QEK11473.1"/>
    <property type="molecule type" value="Genomic_DNA"/>
</dbReference>
<proteinExistence type="predicted"/>
<organism evidence="1 2">
    <name type="scientific">Crassaminicella thermophila</name>
    <dbReference type="NCBI Taxonomy" id="2599308"/>
    <lineage>
        <taxon>Bacteria</taxon>
        <taxon>Bacillati</taxon>
        <taxon>Bacillota</taxon>
        <taxon>Clostridia</taxon>
        <taxon>Eubacteriales</taxon>
        <taxon>Clostridiaceae</taxon>
        <taxon>Crassaminicella</taxon>
    </lineage>
</organism>
<dbReference type="OrthoDB" id="3828611at2"/>
<dbReference type="Proteomes" id="UP000324646">
    <property type="component" value="Chromosome"/>
</dbReference>
<dbReference type="PANTHER" id="PTHR36169">
    <property type="entry name" value="ETHANOLAMINE UTILIZATION PROTEIN EUTQ"/>
    <property type="match status" value="1"/>
</dbReference>
<dbReference type="Pfam" id="PF06249">
    <property type="entry name" value="EutQ"/>
    <property type="match status" value="1"/>
</dbReference>
<dbReference type="SUPFAM" id="SSF51182">
    <property type="entry name" value="RmlC-like cupins"/>
    <property type="match status" value="1"/>
</dbReference>
<dbReference type="AlphaFoldDB" id="A0A5C0SA75"/>
<protein>
    <submittedName>
        <fullName evidence="1">DUF861 domain-containing protein</fullName>
    </submittedName>
</protein>
<evidence type="ECO:0000313" key="2">
    <source>
        <dbReference type="Proteomes" id="UP000324646"/>
    </source>
</evidence>
<dbReference type="InterPro" id="IPR011051">
    <property type="entry name" value="RmlC_Cupin_sf"/>
</dbReference>
<gene>
    <name evidence="1" type="ORF">FQB35_03275</name>
</gene>
<dbReference type="CDD" id="cd02228">
    <property type="entry name" value="cupin_EutQ"/>
    <property type="match status" value="1"/>
</dbReference>
<dbReference type="InterPro" id="IPR010424">
    <property type="entry name" value="EutQ"/>
</dbReference>